<sequence length="291" mass="29609">MPALVHRRPGGAVALVVALCSLLSLLILSPAPSARAAGAAQTREIDIVAVHSGRCLEVKDSSLLPGAPIGQADCTGQAGALWTLRESAAGGGAVNVVNVNSGRCMAAPTGSVGAPVRQADCTGQAATSFVLVDRATHVWLQPLGVTPPVCLEVTGSSHRPGTAVRVAECSGQPGAAFRQRQPRTGNDPATGDPDPQDCPKGSFCIYSGLNQSGTLRVVTAGDWVTPQLTFYGSVFNNGLTGPGAGRVQFGYSSGPTGFSVCLDAHPGPGVYKMNASSFLDAAVSATWRGEC</sequence>
<feature type="signal peptide" evidence="2">
    <location>
        <begin position="1"/>
        <end position="36"/>
    </location>
</feature>
<dbReference type="Pfam" id="PF00652">
    <property type="entry name" value="Ricin_B_lectin"/>
    <property type="match status" value="1"/>
</dbReference>
<dbReference type="SUPFAM" id="SSF50370">
    <property type="entry name" value="Ricin B-like lectins"/>
    <property type="match status" value="1"/>
</dbReference>
<dbReference type="AlphaFoldDB" id="A0A646KPC4"/>
<dbReference type="EMBL" id="VCLA01000177">
    <property type="protein sequence ID" value="MQT03741.1"/>
    <property type="molecule type" value="Genomic_DNA"/>
</dbReference>
<dbReference type="Proteomes" id="UP000419138">
    <property type="component" value="Unassembled WGS sequence"/>
</dbReference>
<organism evidence="4 5">
    <name type="scientific">Streptomyces jumonjinensis</name>
    <dbReference type="NCBI Taxonomy" id="1945"/>
    <lineage>
        <taxon>Bacteria</taxon>
        <taxon>Bacillati</taxon>
        <taxon>Actinomycetota</taxon>
        <taxon>Actinomycetes</taxon>
        <taxon>Kitasatosporales</taxon>
        <taxon>Streptomycetaceae</taxon>
        <taxon>Streptomyces</taxon>
    </lineage>
</organism>
<evidence type="ECO:0000259" key="3">
    <source>
        <dbReference type="Pfam" id="PF00652"/>
    </source>
</evidence>
<evidence type="ECO:0000256" key="1">
    <source>
        <dbReference type="SAM" id="MobiDB-lite"/>
    </source>
</evidence>
<dbReference type="InterPro" id="IPR000772">
    <property type="entry name" value="Ricin_B_lectin"/>
</dbReference>
<feature type="region of interest" description="Disordered" evidence="1">
    <location>
        <begin position="170"/>
        <end position="195"/>
    </location>
</feature>
<keyword evidence="2" id="KW-0732">Signal</keyword>
<reference evidence="4 5" key="1">
    <citation type="submission" date="2019-05" db="EMBL/GenBank/DDBJ databases">
        <title>Comparative genomics and metabolomics analyses of clavulanic acid producing Streptomyces species provides insight into specialized metabolism and evolution of beta-lactam biosynthetic gene clusters.</title>
        <authorList>
            <person name="Moore M.A."/>
            <person name="Cruz-Morales P."/>
            <person name="Barona Gomez F."/>
            <person name="Kapil T."/>
        </authorList>
    </citation>
    <scope>NUCLEOTIDE SEQUENCE [LARGE SCALE GENOMIC DNA]</scope>
    <source>
        <strain evidence="4 5">NRRL 5741</strain>
    </source>
</reference>
<comment type="caution">
    <text evidence="4">The sequence shown here is derived from an EMBL/GenBank/DDBJ whole genome shotgun (WGS) entry which is preliminary data.</text>
</comment>
<proteinExistence type="predicted"/>
<dbReference type="Pfam" id="PF03995">
    <property type="entry name" value="Inhibitor_I36"/>
    <property type="match status" value="1"/>
</dbReference>
<dbReference type="RefSeq" id="WP_153525271.1">
    <property type="nucleotide sequence ID" value="NZ_JBEPDZ010000092.1"/>
</dbReference>
<feature type="domain" description="Ricin B lectin" evidence="3">
    <location>
        <begin position="46"/>
        <end position="171"/>
    </location>
</feature>
<evidence type="ECO:0000313" key="5">
    <source>
        <dbReference type="Proteomes" id="UP000419138"/>
    </source>
</evidence>
<dbReference type="Gene3D" id="2.80.10.50">
    <property type="match status" value="1"/>
</dbReference>
<feature type="chain" id="PRO_5024968484" description="Ricin B lectin domain-containing protein" evidence="2">
    <location>
        <begin position="37"/>
        <end position="291"/>
    </location>
</feature>
<accession>A0A646KPC4</accession>
<evidence type="ECO:0000313" key="4">
    <source>
        <dbReference type="EMBL" id="MQT03741.1"/>
    </source>
</evidence>
<dbReference type="OrthoDB" id="4310827at2"/>
<name>A0A646KPC4_STRJU</name>
<gene>
    <name evidence="4" type="ORF">FF041_27305</name>
</gene>
<keyword evidence="5" id="KW-1185">Reference proteome</keyword>
<dbReference type="PROSITE" id="PS50231">
    <property type="entry name" value="RICIN_B_LECTIN"/>
    <property type="match status" value="1"/>
</dbReference>
<dbReference type="InterPro" id="IPR035992">
    <property type="entry name" value="Ricin_B-like_lectins"/>
</dbReference>
<protein>
    <recommendedName>
        <fullName evidence="3">Ricin B lectin domain-containing protein</fullName>
    </recommendedName>
</protein>
<dbReference type="CDD" id="cd00161">
    <property type="entry name" value="beta-trefoil_Ricin-like"/>
    <property type="match status" value="1"/>
</dbReference>
<evidence type="ECO:0000256" key="2">
    <source>
        <dbReference type="SAM" id="SignalP"/>
    </source>
</evidence>